<proteinExistence type="predicted"/>
<reference evidence="2 3" key="1">
    <citation type="submission" date="2021-08" db="EMBL/GenBank/DDBJ databases">
        <title>Thermococcus onnuriiensis IOH2.</title>
        <authorList>
            <person name="Park Y.-J."/>
        </authorList>
    </citation>
    <scope>NUCLEOTIDE SEQUENCE [LARGE SCALE GENOMIC DNA]</scope>
    <source>
        <strain evidence="2 3">IOH2</strain>
    </source>
</reference>
<name>A0A9E7M8X6_9EURY</name>
<evidence type="ECO:0008006" key="4">
    <source>
        <dbReference type="Google" id="ProtNLM"/>
    </source>
</evidence>
<evidence type="ECO:0000313" key="2">
    <source>
        <dbReference type="EMBL" id="USG99293.1"/>
    </source>
</evidence>
<organism evidence="2 3">
    <name type="scientific">Thermococcus argininiproducens</name>
    <dbReference type="NCBI Taxonomy" id="2866384"/>
    <lineage>
        <taxon>Archaea</taxon>
        <taxon>Methanobacteriati</taxon>
        <taxon>Methanobacteriota</taxon>
        <taxon>Thermococci</taxon>
        <taxon>Thermococcales</taxon>
        <taxon>Thermococcaceae</taxon>
        <taxon>Thermococcus</taxon>
    </lineage>
</organism>
<dbReference type="EMBL" id="CP080572">
    <property type="protein sequence ID" value="USG99293.1"/>
    <property type="molecule type" value="Genomic_DNA"/>
</dbReference>
<dbReference type="GeneID" id="72778091"/>
<keyword evidence="3" id="KW-1185">Reference proteome</keyword>
<dbReference type="RefSeq" id="WP_251947998.1">
    <property type="nucleotide sequence ID" value="NZ_CP080572.1"/>
</dbReference>
<dbReference type="Proteomes" id="UP001056425">
    <property type="component" value="Chromosome"/>
</dbReference>
<evidence type="ECO:0000313" key="3">
    <source>
        <dbReference type="Proteomes" id="UP001056425"/>
    </source>
</evidence>
<feature type="transmembrane region" description="Helical" evidence="1">
    <location>
        <begin position="615"/>
        <end position="637"/>
    </location>
</feature>
<protein>
    <recommendedName>
        <fullName evidence="4">CARDB domain-containing protein</fullName>
    </recommendedName>
</protein>
<gene>
    <name evidence="2" type="ORF">K1720_07050</name>
</gene>
<accession>A0A9E7M8X6</accession>
<dbReference type="KEGG" id="thei:K1720_07050"/>
<dbReference type="AlphaFoldDB" id="A0A9E7M8X6"/>
<keyword evidence="1" id="KW-0472">Membrane</keyword>
<sequence>MKKLISLLFLIILLPYVSAHSIITGWIEIPSRVGIKEYPLEIRDVSPIEGSLLIEANNREYILKPEVLLNTSFYSVYTNSVFLKENGGYATFNITFPYLLENQTVLAGNYALTLLSVGENRAKIRLRYNDIEKELTYNGGKIEFNGLTVQLAIMPLLFDGYLYKGSVKYFQDWRIKFEEYNITEINGELKEFAKISINNKEYWVEVGNTLKAEGIIVETKELVGSMYLRTTIKINGAYASLFISPSLYKELEEGKDAQIGPYIVKLEKIFSDGAYISIKNICGMTLKSAWIRLGKIGTLVSYGGLHIGMTEVSNMGTKKVAKIIGFLDEQEIPKVGEHAFANVSFLTPSRALQFEPFNSTIVIKNTGDTDLKYIEITPKLSEEFKIISSYPLYIPELKVGEKVEFSVQIEPKKGGFLQLGNIEIHANVPYQLSCDGFARISFSSESRWINVENATPKYKLVLKSQNSTVGSSTPLNITVVNMGNTKGPFTITIAFPEQSAIIGENMNLQGRFVYFEDSLNPNENKTYSLFFIPSQEGEFEILVALKERQYIIKNSTVTKIFTIPAPVEKESFENPTEETPTSTAPKIIKENTTTTVTYTKILNSTITVFPIKQKLLFGGIGFAGGIAFILLLAWIAAKLEERNRG</sequence>
<keyword evidence="1" id="KW-1133">Transmembrane helix</keyword>
<keyword evidence="1" id="KW-0812">Transmembrane</keyword>
<evidence type="ECO:0000256" key="1">
    <source>
        <dbReference type="SAM" id="Phobius"/>
    </source>
</evidence>